<dbReference type="RefSeq" id="WP_020737318.1">
    <property type="nucleotide sequence ID" value="NC_021658.1"/>
</dbReference>
<reference evidence="2 3" key="1">
    <citation type="journal article" date="2013" name="Sci. Rep.">
        <title>Extraordinary expansion of a Sorangium cellulosum genome from an alkaline milieu.</title>
        <authorList>
            <person name="Han K."/>
            <person name="Li Z.F."/>
            <person name="Peng R."/>
            <person name="Zhu L.P."/>
            <person name="Zhou T."/>
            <person name="Wang L.G."/>
            <person name="Li S.G."/>
            <person name="Zhang X.B."/>
            <person name="Hu W."/>
            <person name="Wu Z.H."/>
            <person name="Qin N."/>
            <person name="Li Y.Z."/>
        </authorList>
    </citation>
    <scope>NUCLEOTIDE SEQUENCE [LARGE SCALE GENOMIC DNA]</scope>
    <source>
        <strain evidence="2 3">So0157-2</strain>
    </source>
</reference>
<evidence type="ECO:0000313" key="2">
    <source>
        <dbReference type="EMBL" id="AGP37806.1"/>
    </source>
</evidence>
<dbReference type="STRING" id="1254432.SCE1572_27005"/>
<gene>
    <name evidence="2" type="ORF">SCE1572_27005</name>
</gene>
<protein>
    <submittedName>
        <fullName evidence="2">Uncharacterized protein</fullName>
    </submittedName>
</protein>
<evidence type="ECO:0000313" key="3">
    <source>
        <dbReference type="Proteomes" id="UP000014803"/>
    </source>
</evidence>
<proteinExistence type="predicted"/>
<dbReference type="Proteomes" id="UP000014803">
    <property type="component" value="Chromosome"/>
</dbReference>
<dbReference type="AlphaFoldDB" id="S4XZQ6"/>
<name>S4XZQ6_SORCE</name>
<dbReference type="KEGG" id="scu:SCE1572_27005"/>
<dbReference type="HOGENOM" id="CLU_1293623_0_0_7"/>
<sequence length="213" mass="21755">MGSGNTIGRIVGQTPARAVPVEEANPAVQLVQGVERLAPMWRQLEGLVQQLGGGGRGGAPAARGGASGEGAGAPGTGDVASPEELAARLAALGRLVRTPPEAMDGPARPDQIRTRQITEEILRQAMEVSGRRGQPVHALALGAARERIAALAGTAPSPAQAAQAVENAATMALMRGANGPVLEMLRSVLAGLQQALRLVQGITGRNDGAQIRR</sequence>
<dbReference type="PATRIC" id="fig|1254432.3.peg.6108"/>
<dbReference type="OrthoDB" id="9909170at2"/>
<feature type="region of interest" description="Disordered" evidence="1">
    <location>
        <begin position="52"/>
        <end position="80"/>
    </location>
</feature>
<organism evidence="2 3">
    <name type="scientific">Sorangium cellulosum So0157-2</name>
    <dbReference type="NCBI Taxonomy" id="1254432"/>
    <lineage>
        <taxon>Bacteria</taxon>
        <taxon>Pseudomonadati</taxon>
        <taxon>Myxococcota</taxon>
        <taxon>Polyangia</taxon>
        <taxon>Polyangiales</taxon>
        <taxon>Polyangiaceae</taxon>
        <taxon>Sorangium</taxon>
    </lineage>
</organism>
<dbReference type="EMBL" id="CP003969">
    <property type="protein sequence ID" value="AGP37806.1"/>
    <property type="molecule type" value="Genomic_DNA"/>
</dbReference>
<feature type="compositionally biased region" description="Gly residues" evidence="1">
    <location>
        <begin position="65"/>
        <end position="75"/>
    </location>
</feature>
<accession>S4XZQ6</accession>
<evidence type="ECO:0000256" key="1">
    <source>
        <dbReference type="SAM" id="MobiDB-lite"/>
    </source>
</evidence>